<proteinExistence type="predicted"/>
<protein>
    <submittedName>
        <fullName evidence="1">Uncharacterized protein</fullName>
    </submittedName>
</protein>
<evidence type="ECO:0000313" key="2">
    <source>
        <dbReference type="Proteomes" id="UP000190868"/>
    </source>
</evidence>
<organism evidence="1 2">
    <name type="scientific">Campylobacter pinnipediorum subsp. caledonicus</name>
    <dbReference type="NCBI Taxonomy" id="1874362"/>
    <lineage>
        <taxon>Bacteria</taxon>
        <taxon>Pseudomonadati</taxon>
        <taxon>Campylobacterota</taxon>
        <taxon>Epsilonproteobacteria</taxon>
        <taxon>Campylobacterales</taxon>
        <taxon>Campylobacteraceae</taxon>
        <taxon>Campylobacter</taxon>
    </lineage>
</organism>
<dbReference type="AlphaFoldDB" id="A0A1S6U7B2"/>
<name>A0A1S6U7B2_9BACT</name>
<dbReference type="Gene3D" id="2.30.30.40">
    <property type="entry name" value="SH3 Domains"/>
    <property type="match status" value="1"/>
</dbReference>
<keyword evidence="2" id="KW-1185">Reference proteome</keyword>
<sequence>MLKKYILFFLVVFLYAENLDEPSVFDMMQRDGIDKFIKNKPSQTSEYNKIYEHLDKDQIDKRDIVNLNPTDEPDLNIPEYMLYDTIKKKDIILKVSEMPKEVIVGEIFKIDISVNIQSDFDFEFISELDETNLNWLNKNSIQWVKYKDSENYIATFYIQAKNVNAKSASFNLKLIRNEEVFQQGSMNIFLPKLKQLKAQNNYNNIVADLLEVRKFKTTKFDDTNNIMIVELYGKNINMASFYIDNKNIIKQGIDTIAGDFGSQSAYYFAVFKPNKKTLDFNYYNLLKRKFDSFSLPVSIEDDEISTQIGLNPKQSDIVFYKNSVIYILGLLFFIIFLIKRKISYFIVFLIFVAIGFYSYNPFRNAILNKNVNVKILPTVNSTVFYTTTIDENVEILLYVDDYVKVLFHDGKIGWVKKDDITKN</sequence>
<dbReference type="Proteomes" id="UP000190868">
    <property type="component" value="Chromosome"/>
</dbReference>
<dbReference type="EMBL" id="CP017258">
    <property type="protein sequence ID" value="AQW87638.1"/>
    <property type="molecule type" value="Genomic_DNA"/>
</dbReference>
<gene>
    <name evidence="1" type="ORF">CPIN18021_0827</name>
</gene>
<reference evidence="2" key="1">
    <citation type="submission" date="2016-09" db="EMBL/GenBank/DDBJ databases">
        <title>Comparative genomics of the Campylobacter concisus group.</title>
        <authorList>
            <person name="Miller W.G."/>
            <person name="Yee E."/>
            <person name="Chapman M.H."/>
            <person name="Huynh S."/>
            <person name="Bono J.L."/>
            <person name="On S.L.W."/>
            <person name="StLeger J."/>
            <person name="Foster G."/>
            <person name="Parker C.T."/>
        </authorList>
    </citation>
    <scope>NUCLEOTIDE SEQUENCE [LARGE SCALE GENOMIC DNA]</scope>
    <source>
        <strain evidence="2">RM18021</strain>
    </source>
</reference>
<dbReference type="RefSeq" id="WP_078424475.1">
    <property type="nucleotide sequence ID" value="NZ_CP017258.1"/>
</dbReference>
<accession>A0A1S6U7B2</accession>
<evidence type="ECO:0000313" key="1">
    <source>
        <dbReference type="EMBL" id="AQW87638.1"/>
    </source>
</evidence>